<keyword evidence="3" id="KW-1185">Reference proteome</keyword>
<evidence type="ECO:0000313" key="3">
    <source>
        <dbReference type="Proteomes" id="UP000606274"/>
    </source>
</evidence>
<dbReference type="Proteomes" id="UP000606274">
    <property type="component" value="Unassembled WGS sequence"/>
</dbReference>
<dbReference type="AlphaFoldDB" id="A0A8T0B6M9"/>
<sequence length="180" mass="19974">MIVCIPQSTSDSSPCCCRWPWVNIDFARIVLLGLLLVLYMFFGAAVFSALERPLELEAYKIWDEKLAEFAQEHSVSPEDLHDLLKDYEEANNAGVWMQGQRMFWDFRGALCFVATVISTIDLSCANELRHSAEGYGVTEGGSPPPPPPPLPCLRCDGGVVASAQFPVQDFEPCALTESFH</sequence>
<dbReference type="Gene3D" id="1.10.287.70">
    <property type="match status" value="1"/>
</dbReference>
<gene>
    <name evidence="2" type="ORF">HF521_003140</name>
</gene>
<evidence type="ECO:0000313" key="2">
    <source>
        <dbReference type="EMBL" id="KAF7700182.1"/>
    </source>
</evidence>
<comment type="caution">
    <text evidence="2">The sequence shown here is derived from an EMBL/GenBank/DDBJ whole genome shotgun (WGS) entry which is preliminary data.</text>
</comment>
<dbReference type="EMBL" id="JABFDY010000012">
    <property type="protein sequence ID" value="KAF7700182.1"/>
    <property type="molecule type" value="Genomic_DNA"/>
</dbReference>
<protein>
    <submittedName>
        <fullName evidence="2">Uncharacterized protein</fullName>
    </submittedName>
</protein>
<name>A0A8T0B6M9_SILME</name>
<accession>A0A8T0B6M9</accession>
<feature type="transmembrane region" description="Helical" evidence="1">
    <location>
        <begin position="29"/>
        <end position="50"/>
    </location>
</feature>
<organism evidence="2 3">
    <name type="scientific">Silurus meridionalis</name>
    <name type="common">Southern catfish</name>
    <name type="synonym">Silurus soldatovi meridionalis</name>
    <dbReference type="NCBI Taxonomy" id="175797"/>
    <lineage>
        <taxon>Eukaryota</taxon>
        <taxon>Metazoa</taxon>
        <taxon>Chordata</taxon>
        <taxon>Craniata</taxon>
        <taxon>Vertebrata</taxon>
        <taxon>Euteleostomi</taxon>
        <taxon>Actinopterygii</taxon>
        <taxon>Neopterygii</taxon>
        <taxon>Teleostei</taxon>
        <taxon>Ostariophysi</taxon>
        <taxon>Siluriformes</taxon>
        <taxon>Siluridae</taxon>
        <taxon>Silurus</taxon>
    </lineage>
</organism>
<evidence type="ECO:0000256" key="1">
    <source>
        <dbReference type="SAM" id="Phobius"/>
    </source>
</evidence>
<keyword evidence="1" id="KW-1133">Transmembrane helix</keyword>
<dbReference type="SUPFAM" id="SSF81324">
    <property type="entry name" value="Voltage-gated potassium channels"/>
    <property type="match status" value="1"/>
</dbReference>
<proteinExistence type="predicted"/>
<reference evidence="2" key="1">
    <citation type="submission" date="2020-08" db="EMBL/GenBank/DDBJ databases">
        <title>Chromosome-level assembly of Southern catfish (Silurus meridionalis) provides insights into visual adaptation to the nocturnal and benthic lifestyles.</title>
        <authorList>
            <person name="Zhang Y."/>
            <person name="Wang D."/>
            <person name="Peng Z."/>
        </authorList>
    </citation>
    <scope>NUCLEOTIDE SEQUENCE</scope>
    <source>
        <strain evidence="2">SWU-2019-XX</strain>
        <tissue evidence="2">Muscle</tissue>
    </source>
</reference>
<keyword evidence="1" id="KW-0472">Membrane</keyword>
<keyword evidence="1" id="KW-0812">Transmembrane</keyword>